<sequence length="154" mass="16844">MAHVRQQILDKIRGRLQVVATATKGVVSPMRSTAVPEEELPSFTVLYTSDQTSPDGVVYDDTTGDERTRLNHRLTINVVIHFKGRKDPAREFDQLAAAVETALPPSTLDGLVIDMILTSTDHFIDAGTAQSLGAGRMVFDVMYRTYAGLPETPA</sequence>
<comment type="caution">
    <text evidence="1">The sequence shown here is derived from an EMBL/GenBank/DDBJ whole genome shotgun (WGS) entry which is preliminary data.</text>
</comment>
<evidence type="ECO:0000313" key="1">
    <source>
        <dbReference type="EMBL" id="MFD1226779.1"/>
    </source>
</evidence>
<dbReference type="Proteomes" id="UP001597263">
    <property type="component" value="Unassembled WGS sequence"/>
</dbReference>
<keyword evidence="2" id="KW-1185">Reference proteome</keyword>
<dbReference type="InterPro" id="IPR038512">
    <property type="entry name" value="GpU-like_sf"/>
</dbReference>
<reference evidence="2" key="1">
    <citation type="journal article" date="2019" name="Int. J. Syst. Evol. Microbiol.">
        <title>The Global Catalogue of Microorganisms (GCM) 10K type strain sequencing project: providing services to taxonomists for standard genome sequencing and annotation.</title>
        <authorList>
            <consortium name="The Broad Institute Genomics Platform"/>
            <consortium name="The Broad Institute Genome Sequencing Center for Infectious Disease"/>
            <person name="Wu L."/>
            <person name="Ma J."/>
        </authorList>
    </citation>
    <scope>NUCLEOTIDE SEQUENCE [LARGE SCALE GENOMIC DNA]</scope>
    <source>
        <strain evidence="2">CCUG 49584</strain>
    </source>
</reference>
<gene>
    <name evidence="1" type="ORF">ACFQ35_06395</name>
</gene>
<organism evidence="1 2">
    <name type="scientific">Pseudochrobactrum kiredjianiae</name>
    <dbReference type="NCBI Taxonomy" id="386305"/>
    <lineage>
        <taxon>Bacteria</taxon>
        <taxon>Pseudomonadati</taxon>
        <taxon>Pseudomonadota</taxon>
        <taxon>Alphaproteobacteria</taxon>
        <taxon>Hyphomicrobiales</taxon>
        <taxon>Brucellaceae</taxon>
        <taxon>Pseudochrobactrum</taxon>
    </lineage>
</organism>
<evidence type="ECO:0000313" key="2">
    <source>
        <dbReference type="Proteomes" id="UP001597263"/>
    </source>
</evidence>
<proteinExistence type="predicted"/>
<name>A0ABW3V2Q6_9HYPH</name>
<accession>A0ABW3V2Q6</accession>
<evidence type="ECO:0008006" key="3">
    <source>
        <dbReference type="Google" id="ProtNLM"/>
    </source>
</evidence>
<dbReference type="EMBL" id="JBHTMA010000033">
    <property type="protein sequence ID" value="MFD1226779.1"/>
    <property type="molecule type" value="Genomic_DNA"/>
</dbReference>
<dbReference type="Gene3D" id="3.30.70.1700">
    <property type="entry name" value="Phage minor tail protein U"/>
    <property type="match status" value="1"/>
</dbReference>
<protein>
    <recommendedName>
        <fullName evidence="3">DUF3168 domain-containing protein</fullName>
    </recommendedName>
</protein>
<dbReference type="RefSeq" id="WP_289387492.1">
    <property type="nucleotide sequence ID" value="NZ_JAUCBM010000005.1"/>
</dbReference>